<accession>A0ACB8CL42</accession>
<name>A0ACB8CL42_DERSI</name>
<keyword evidence="2" id="KW-1185">Reference proteome</keyword>
<evidence type="ECO:0000313" key="2">
    <source>
        <dbReference type="Proteomes" id="UP000821865"/>
    </source>
</evidence>
<reference evidence="1" key="1">
    <citation type="submission" date="2020-05" db="EMBL/GenBank/DDBJ databases">
        <title>Large-scale comparative analyses of tick genomes elucidate their genetic diversity and vector capacities.</title>
        <authorList>
            <person name="Jia N."/>
            <person name="Wang J."/>
            <person name="Shi W."/>
            <person name="Du L."/>
            <person name="Sun Y."/>
            <person name="Zhan W."/>
            <person name="Jiang J."/>
            <person name="Wang Q."/>
            <person name="Zhang B."/>
            <person name="Ji P."/>
            <person name="Sakyi L.B."/>
            <person name="Cui X."/>
            <person name="Yuan T."/>
            <person name="Jiang B."/>
            <person name="Yang W."/>
            <person name="Lam T.T.-Y."/>
            <person name="Chang Q."/>
            <person name="Ding S."/>
            <person name="Wang X."/>
            <person name="Zhu J."/>
            <person name="Ruan X."/>
            <person name="Zhao L."/>
            <person name="Wei J."/>
            <person name="Que T."/>
            <person name="Du C."/>
            <person name="Cheng J."/>
            <person name="Dai P."/>
            <person name="Han X."/>
            <person name="Huang E."/>
            <person name="Gao Y."/>
            <person name="Liu J."/>
            <person name="Shao H."/>
            <person name="Ye R."/>
            <person name="Li L."/>
            <person name="Wei W."/>
            <person name="Wang X."/>
            <person name="Wang C."/>
            <person name="Yang T."/>
            <person name="Huo Q."/>
            <person name="Li W."/>
            <person name="Guo W."/>
            <person name="Chen H."/>
            <person name="Zhou L."/>
            <person name="Ni X."/>
            <person name="Tian J."/>
            <person name="Zhou Y."/>
            <person name="Sheng Y."/>
            <person name="Liu T."/>
            <person name="Pan Y."/>
            <person name="Xia L."/>
            <person name="Li J."/>
            <person name="Zhao F."/>
            <person name="Cao W."/>
        </authorList>
    </citation>
    <scope>NUCLEOTIDE SEQUENCE</scope>
    <source>
        <strain evidence="1">Dsil-2018</strain>
    </source>
</reference>
<comment type="caution">
    <text evidence="1">The sequence shown here is derived from an EMBL/GenBank/DDBJ whole genome shotgun (WGS) entry which is preliminary data.</text>
</comment>
<protein>
    <submittedName>
        <fullName evidence="1">Uncharacterized protein</fullName>
    </submittedName>
</protein>
<sequence>MSGTSSDASTDASATTIASIAEPHHQHEDSTSRVEHRGNADVRFYLESILPQSDDSVPLTAALELLRKELKWHQLSSTEVLNACFETAGRLNFQVKEGQVVICRGKAPSLPSSAYGEPSTRKPVCTDVSVVQPLPHTLDGEFFPVVVRHIVSPEAIFVNLAGDLGDQLAMLHKVMNLFYSPPGKGGTGGEKIAAQDLVAGALCAYQHVDTSGSGADRDHLFRLSLEDLKKLEDVAVPASNTAVRSCLLKGQTEEGCRNYIKVLLSHNERLFSCGTNAFAPECTWRDINSLVTVREKVDGMGKAPYSPHSNSTMLMTVQGDYYVASPLDFSARDYALYRIMGRERSLRTPIYDHKWLSEPNFVGSFEIGEFVYIFYRESAVEFMNCGKSIS</sequence>
<evidence type="ECO:0000313" key="1">
    <source>
        <dbReference type="EMBL" id="KAH7945623.1"/>
    </source>
</evidence>
<gene>
    <name evidence="1" type="ORF">HPB49_013416</name>
</gene>
<organism evidence="1 2">
    <name type="scientific">Dermacentor silvarum</name>
    <name type="common">Tick</name>
    <dbReference type="NCBI Taxonomy" id="543639"/>
    <lineage>
        <taxon>Eukaryota</taxon>
        <taxon>Metazoa</taxon>
        <taxon>Ecdysozoa</taxon>
        <taxon>Arthropoda</taxon>
        <taxon>Chelicerata</taxon>
        <taxon>Arachnida</taxon>
        <taxon>Acari</taxon>
        <taxon>Parasitiformes</taxon>
        <taxon>Ixodida</taxon>
        <taxon>Ixodoidea</taxon>
        <taxon>Ixodidae</taxon>
        <taxon>Rhipicephalinae</taxon>
        <taxon>Dermacentor</taxon>
    </lineage>
</organism>
<dbReference type="Proteomes" id="UP000821865">
    <property type="component" value="Chromosome 6"/>
</dbReference>
<proteinExistence type="predicted"/>
<dbReference type="EMBL" id="CM023475">
    <property type="protein sequence ID" value="KAH7945623.1"/>
    <property type="molecule type" value="Genomic_DNA"/>
</dbReference>